<protein>
    <submittedName>
        <fullName evidence="2">GPI-anchored surface protein, putative</fullName>
    </submittedName>
</protein>
<feature type="compositionally biased region" description="Low complexity" evidence="1">
    <location>
        <begin position="255"/>
        <end position="267"/>
    </location>
</feature>
<feature type="compositionally biased region" description="Polar residues" evidence="1">
    <location>
        <begin position="45"/>
        <end position="57"/>
    </location>
</feature>
<dbReference type="Proteomes" id="UP000051952">
    <property type="component" value="Unassembled WGS sequence"/>
</dbReference>
<reference evidence="3" key="1">
    <citation type="submission" date="2015-09" db="EMBL/GenBank/DDBJ databases">
        <authorList>
            <consortium name="Pathogen Informatics"/>
        </authorList>
    </citation>
    <scope>NUCLEOTIDE SEQUENCE [LARGE SCALE GENOMIC DNA]</scope>
    <source>
        <strain evidence="3">Lake Konstanz</strain>
    </source>
</reference>
<dbReference type="AlphaFoldDB" id="A0A0S4JQ46"/>
<accession>A0A0S4JQ46</accession>
<dbReference type="VEuPathDB" id="TriTrypDB:BSAL_31925"/>
<sequence>VCSLVFFLVSVTVFAALWVKPPFFFFLPGVGHGVCRIVGEATAATQQRPHVPTTSDITGDKCETSGPHHNGEAPPPPAAQLPKRSSLQSLGAGSRALTYDDVENVCRQVHSTLLTAFSGKVQVAVIGPHRRGAPYSGVVDLLAMHADVLRDYTGDGLLALVEKTNRVLEPHCAANPKVDRTSLAVDAPLTLAGSHVTAAMYWQSTAALTTGPRARGTFAEAPVDHHHRTDNDADISDSLSSSAAADSLPTSQDHASTTTEESTTAETTTIITPRCKVRIRWTTADRFVPQLFLLTFFFLCCSTQVRCVALTFLCKA</sequence>
<proteinExistence type="predicted"/>
<organism evidence="2 3">
    <name type="scientific">Bodo saltans</name>
    <name type="common">Flagellated protozoan</name>
    <dbReference type="NCBI Taxonomy" id="75058"/>
    <lineage>
        <taxon>Eukaryota</taxon>
        <taxon>Discoba</taxon>
        <taxon>Euglenozoa</taxon>
        <taxon>Kinetoplastea</taxon>
        <taxon>Metakinetoplastina</taxon>
        <taxon>Eubodonida</taxon>
        <taxon>Bodonidae</taxon>
        <taxon>Bodo</taxon>
    </lineage>
</organism>
<feature type="compositionally biased region" description="Basic and acidic residues" evidence="1">
    <location>
        <begin position="222"/>
        <end position="231"/>
    </location>
</feature>
<dbReference type="EMBL" id="CYKH01001919">
    <property type="protein sequence ID" value="CUG91410.1"/>
    <property type="molecule type" value="Genomic_DNA"/>
</dbReference>
<gene>
    <name evidence="2" type="ORF">BSAL_31925</name>
</gene>
<evidence type="ECO:0000313" key="2">
    <source>
        <dbReference type="EMBL" id="CUG91410.1"/>
    </source>
</evidence>
<feature type="non-terminal residue" evidence="2">
    <location>
        <position position="1"/>
    </location>
</feature>
<name>A0A0S4JQ46_BODSA</name>
<feature type="region of interest" description="Disordered" evidence="1">
    <location>
        <begin position="45"/>
        <end position="85"/>
    </location>
</feature>
<feature type="compositionally biased region" description="Low complexity" evidence="1">
    <location>
        <begin position="236"/>
        <end position="248"/>
    </location>
</feature>
<feature type="region of interest" description="Disordered" evidence="1">
    <location>
        <begin position="222"/>
        <end position="267"/>
    </location>
</feature>
<keyword evidence="3" id="KW-1185">Reference proteome</keyword>
<evidence type="ECO:0000256" key="1">
    <source>
        <dbReference type="SAM" id="MobiDB-lite"/>
    </source>
</evidence>
<evidence type="ECO:0000313" key="3">
    <source>
        <dbReference type="Proteomes" id="UP000051952"/>
    </source>
</evidence>